<accession>A0A1I0PBN3</accession>
<dbReference type="Pfam" id="PF06094">
    <property type="entry name" value="GGACT"/>
    <property type="match status" value="1"/>
</dbReference>
<dbReference type="CDD" id="cd06661">
    <property type="entry name" value="GGCT_like"/>
    <property type="match status" value="1"/>
</dbReference>
<reference evidence="16 17" key="1">
    <citation type="submission" date="2016-10" db="EMBL/GenBank/DDBJ databases">
        <authorList>
            <person name="de Groot N.N."/>
        </authorList>
    </citation>
    <scope>NUCLEOTIDE SEQUENCE [LARGE SCALE GENOMIC DNA]</scope>
    <source>
        <strain evidence="16 17">DSM 29439</strain>
    </source>
</reference>
<evidence type="ECO:0000256" key="3">
    <source>
        <dbReference type="ARBA" id="ARBA00012453"/>
    </source>
</evidence>
<keyword evidence="7 13" id="KW-0460">Magnesium</keyword>
<dbReference type="SUPFAM" id="SSF55811">
    <property type="entry name" value="Nudix"/>
    <property type="match status" value="1"/>
</dbReference>
<evidence type="ECO:0000256" key="4">
    <source>
        <dbReference type="ARBA" id="ARBA00013297"/>
    </source>
</evidence>
<evidence type="ECO:0000256" key="2">
    <source>
        <dbReference type="ARBA" id="ARBA00007482"/>
    </source>
</evidence>
<sequence length="373" mass="40971">MFFYGTLCHLPLLELVLAGECYQTRAATLAGHRVRWVKDQPFPTIEADADGNAHGLLVEGLSDTAKARLDFYEGGFDYALKGVAVRPDDGTDAVIAQVYFPTPGLWTPGAPWSLDDWVSQWGAMTLEAAQEVMSYFGEVSAEVIAQRFPMIRTRAASRVRARASKSPTTLRAGFGARDIDIHTSTRPYARFFTIEEQDLSFRRYSGEMSEVVNRAAFIGGDAVIVLPYDPVPDQVMLVEQFRMGPHMRADPHPWTLEPVAGRIDAGETPEDCARREALEETGLTLDRLLALPHHYPSPGSSTEFFYTYVALCDLPDAAAGIGGAEEEAEDIRSHVVPFQRLMDLVDSGEAACGPLVVCALWLSLNRDALRAGS</sequence>
<dbReference type="Gene3D" id="3.10.490.10">
    <property type="entry name" value="Gamma-glutamyl cyclotransferase-like"/>
    <property type="match status" value="1"/>
</dbReference>
<evidence type="ECO:0000256" key="9">
    <source>
        <dbReference type="ARBA" id="ARBA00030162"/>
    </source>
</evidence>
<evidence type="ECO:0000313" key="16">
    <source>
        <dbReference type="EMBL" id="SEW11802.1"/>
    </source>
</evidence>
<dbReference type="SUPFAM" id="SSF110857">
    <property type="entry name" value="Gamma-glutamyl cyclotransferase-like"/>
    <property type="match status" value="1"/>
</dbReference>
<dbReference type="AlphaFoldDB" id="A0A1I0PBN3"/>
<feature type="domain" description="Nudix hydrolase" evidence="15">
    <location>
        <begin position="218"/>
        <end position="358"/>
    </location>
</feature>
<comment type="catalytic activity">
    <reaction evidence="12">
        <text>ADP-D-ribose + H2O = D-ribose 5-phosphate + AMP + 2 H(+)</text>
        <dbReference type="Rhea" id="RHEA:10412"/>
        <dbReference type="ChEBI" id="CHEBI:15377"/>
        <dbReference type="ChEBI" id="CHEBI:15378"/>
        <dbReference type="ChEBI" id="CHEBI:57967"/>
        <dbReference type="ChEBI" id="CHEBI:78346"/>
        <dbReference type="ChEBI" id="CHEBI:456215"/>
        <dbReference type="EC" id="3.6.1.13"/>
    </reaction>
</comment>
<dbReference type="InterPro" id="IPR004385">
    <property type="entry name" value="NDP_pyrophosphatase"/>
</dbReference>
<evidence type="ECO:0000256" key="6">
    <source>
        <dbReference type="ARBA" id="ARBA00022801"/>
    </source>
</evidence>
<feature type="binding site" evidence="13">
    <location>
        <position position="260"/>
    </location>
    <ligand>
        <name>Mg(2+)</name>
        <dbReference type="ChEBI" id="CHEBI:18420"/>
        <label>1</label>
    </ligand>
</feature>
<dbReference type="GO" id="GO:0006753">
    <property type="term" value="P:nucleoside phosphate metabolic process"/>
    <property type="evidence" value="ECO:0007669"/>
    <property type="project" value="TreeGrafter"/>
</dbReference>
<dbReference type="STRING" id="1173584.SAMN05444851_1527"/>
<dbReference type="GO" id="GO:0019144">
    <property type="term" value="F:ADP-sugar diphosphatase activity"/>
    <property type="evidence" value="ECO:0007669"/>
    <property type="project" value="TreeGrafter"/>
</dbReference>
<protein>
    <recommendedName>
        <fullName evidence="4">ADP-ribose pyrophosphatase</fullName>
        <ecNumber evidence="3">3.6.1.13</ecNumber>
    </recommendedName>
    <alternativeName>
        <fullName evidence="9">ADP-ribose diphosphatase</fullName>
    </alternativeName>
    <alternativeName>
        <fullName evidence="11">ADP-ribose phosphohydrolase</fullName>
    </alternativeName>
    <alternativeName>
        <fullName evidence="10">Adenosine diphosphoribose pyrophosphatase</fullName>
    </alternativeName>
</protein>
<dbReference type="EC" id="3.6.1.13" evidence="3"/>
<dbReference type="EMBL" id="FOJB01000001">
    <property type="protein sequence ID" value="SEW11802.1"/>
    <property type="molecule type" value="Genomic_DNA"/>
</dbReference>
<dbReference type="GO" id="GO:0005829">
    <property type="term" value="C:cytosol"/>
    <property type="evidence" value="ECO:0007669"/>
    <property type="project" value="TreeGrafter"/>
</dbReference>
<dbReference type="InterPro" id="IPR020084">
    <property type="entry name" value="NUDIX_hydrolase_CS"/>
</dbReference>
<keyword evidence="17" id="KW-1185">Reference proteome</keyword>
<evidence type="ECO:0000256" key="1">
    <source>
        <dbReference type="ARBA" id="ARBA00001946"/>
    </source>
</evidence>
<evidence type="ECO:0000256" key="11">
    <source>
        <dbReference type="ARBA" id="ARBA00033056"/>
    </source>
</evidence>
<dbReference type="InterPro" id="IPR013024">
    <property type="entry name" value="GGCT-like"/>
</dbReference>
<dbReference type="PROSITE" id="PS00893">
    <property type="entry name" value="NUDIX_BOX"/>
    <property type="match status" value="1"/>
</dbReference>
<evidence type="ECO:0000256" key="14">
    <source>
        <dbReference type="PIRSR" id="PIRSR604385-3"/>
    </source>
</evidence>
<dbReference type="InterPro" id="IPR015797">
    <property type="entry name" value="NUDIX_hydrolase-like_dom_sf"/>
</dbReference>
<organism evidence="16 17">
    <name type="scientific">Aliiroseovarius sediminilitoris</name>
    <dbReference type="NCBI Taxonomy" id="1173584"/>
    <lineage>
        <taxon>Bacteria</taxon>
        <taxon>Pseudomonadati</taxon>
        <taxon>Pseudomonadota</taxon>
        <taxon>Alphaproteobacteria</taxon>
        <taxon>Rhodobacterales</taxon>
        <taxon>Paracoccaceae</taxon>
        <taxon>Aliiroseovarius</taxon>
    </lineage>
</organism>
<dbReference type="Gene3D" id="3.90.79.10">
    <property type="entry name" value="Nucleoside Triphosphate Pyrophosphohydrolase"/>
    <property type="match status" value="1"/>
</dbReference>
<name>A0A1I0PBN3_9RHOB</name>
<dbReference type="RefSeq" id="WP_245744765.1">
    <property type="nucleotide sequence ID" value="NZ_FOJB01000001.1"/>
</dbReference>
<dbReference type="GO" id="GO:0046872">
    <property type="term" value="F:metal ion binding"/>
    <property type="evidence" value="ECO:0007669"/>
    <property type="project" value="UniProtKB-KW"/>
</dbReference>
<dbReference type="NCBIfam" id="TIGR00052">
    <property type="entry name" value="nudix-type nucleoside diphosphatase, YffH/AdpP family"/>
    <property type="match status" value="1"/>
</dbReference>
<evidence type="ECO:0000256" key="10">
    <source>
        <dbReference type="ARBA" id="ARBA00030308"/>
    </source>
</evidence>
<gene>
    <name evidence="16" type="ORF">SAMN05444851_1527</name>
</gene>
<evidence type="ECO:0000256" key="8">
    <source>
        <dbReference type="ARBA" id="ARBA00025164"/>
    </source>
</evidence>
<dbReference type="PANTHER" id="PTHR11839">
    <property type="entry name" value="UDP/ADP-SUGAR PYROPHOSPHATASE"/>
    <property type="match status" value="1"/>
</dbReference>
<evidence type="ECO:0000256" key="7">
    <source>
        <dbReference type="ARBA" id="ARBA00022842"/>
    </source>
</evidence>
<feature type="short sequence motif" description="Nudix box" evidence="14">
    <location>
        <begin position="261"/>
        <end position="283"/>
    </location>
</feature>
<dbReference type="GO" id="GO:0047631">
    <property type="term" value="F:ADP-ribose diphosphatase activity"/>
    <property type="evidence" value="ECO:0007669"/>
    <property type="project" value="UniProtKB-EC"/>
</dbReference>
<evidence type="ECO:0000256" key="12">
    <source>
        <dbReference type="ARBA" id="ARBA00049546"/>
    </source>
</evidence>
<evidence type="ECO:0000313" key="17">
    <source>
        <dbReference type="Proteomes" id="UP000199650"/>
    </source>
</evidence>
<evidence type="ECO:0000256" key="5">
    <source>
        <dbReference type="ARBA" id="ARBA00022723"/>
    </source>
</evidence>
<feature type="binding site" evidence="13">
    <location>
        <position position="276"/>
    </location>
    <ligand>
        <name>Mg(2+)</name>
        <dbReference type="ChEBI" id="CHEBI:18420"/>
        <label>1</label>
    </ligand>
</feature>
<evidence type="ECO:0000259" key="15">
    <source>
        <dbReference type="PROSITE" id="PS51462"/>
    </source>
</evidence>
<dbReference type="InterPro" id="IPR009288">
    <property type="entry name" value="AIG2-like_dom"/>
</dbReference>
<feature type="binding site" evidence="13">
    <location>
        <position position="329"/>
    </location>
    <ligand>
        <name>Mg(2+)</name>
        <dbReference type="ChEBI" id="CHEBI:18420"/>
        <label>1</label>
    </ligand>
</feature>
<dbReference type="Pfam" id="PF00293">
    <property type="entry name" value="NUDIX"/>
    <property type="match status" value="1"/>
</dbReference>
<dbReference type="InterPro" id="IPR036568">
    <property type="entry name" value="GGCT-like_sf"/>
</dbReference>
<dbReference type="Proteomes" id="UP000199650">
    <property type="component" value="Unassembled WGS sequence"/>
</dbReference>
<comment type="function">
    <text evidence="8">Acts on ADP-mannose and ADP-glucose as well as ADP-ribose. Prevents glycogen biosynthesis. The reaction catalyzed by this enzyme is a limiting step of the gluconeogenic process.</text>
</comment>
<dbReference type="PROSITE" id="PS51462">
    <property type="entry name" value="NUDIX"/>
    <property type="match status" value="1"/>
</dbReference>
<dbReference type="GO" id="GO:0019693">
    <property type="term" value="P:ribose phosphate metabolic process"/>
    <property type="evidence" value="ECO:0007669"/>
    <property type="project" value="TreeGrafter"/>
</dbReference>
<dbReference type="CDD" id="cd24155">
    <property type="entry name" value="NUDIX_ADPRase"/>
    <property type="match status" value="1"/>
</dbReference>
<evidence type="ECO:0000256" key="13">
    <source>
        <dbReference type="PIRSR" id="PIRSR604385-2"/>
    </source>
</evidence>
<dbReference type="InterPro" id="IPR000086">
    <property type="entry name" value="NUDIX_hydrolase_dom"/>
</dbReference>
<comment type="similarity">
    <text evidence="2">Belongs to the Nudix hydrolase family. NudF subfamily.</text>
</comment>
<feature type="binding site" evidence="13">
    <location>
        <position position="280"/>
    </location>
    <ligand>
        <name>Mg(2+)</name>
        <dbReference type="ChEBI" id="CHEBI:18420"/>
        <label>1</label>
    </ligand>
</feature>
<keyword evidence="6" id="KW-0378">Hydrolase</keyword>
<dbReference type="PANTHER" id="PTHR11839:SF5">
    <property type="entry name" value="ADP-RIBOSE PYROPHOSPHATASE"/>
    <property type="match status" value="1"/>
</dbReference>
<comment type="cofactor">
    <cofactor evidence="1 13">
        <name>Mg(2+)</name>
        <dbReference type="ChEBI" id="CHEBI:18420"/>
    </cofactor>
</comment>
<keyword evidence="5 13" id="KW-0479">Metal-binding</keyword>
<proteinExistence type="inferred from homology"/>